<dbReference type="FunCoup" id="A0A1X2HV32">
    <property type="interactions" value="806"/>
</dbReference>
<dbReference type="InterPro" id="IPR004856">
    <property type="entry name" value="Glyco_trans_ALG6/ALG8"/>
</dbReference>
<gene>
    <name evidence="11" type="ORF">BCR43DRAFT_483396</name>
</gene>
<comment type="caution">
    <text evidence="11">The sequence shown here is derived from an EMBL/GenBank/DDBJ whole genome shotgun (WGS) entry which is preliminary data.</text>
</comment>
<evidence type="ECO:0000256" key="3">
    <source>
        <dbReference type="ARBA" id="ARBA00008715"/>
    </source>
</evidence>
<sequence>MSVNQGVTAWLTGYANESSLSWALGPVIALCALAVRWMVALAPYSGMATPPMMGDYEAQRHWMEITQHLPTKEWYTYDLDWWGLDYPPLTAYHSWLCGKIGSWIEPAWFALDTSRAFESGESKFFMRNTVIISEALIYLPAVYYFARITYRSDTTKKYLAVLLMALHPALIIIDHGHFQYNNVMLGLSLWTINCLLTDRFIVGSIFFCLALGFKQMALYYSPAVFAFLLSQCFHRQNGLLLFMYLGTTVTLTMAMLLLPWLTSPTDLLQVAHRVFPVARGLYEDKVANVWCALNVVIKLRTFLSLTATVRLSLVTTLVATIPINIHLGCNPTWARFRYALLNTSLAFFLLSFQVHEKSILLPLLPASLMILEETDAVVLFTNTAMFSMYPLLRREDLVIPYVAVTVLWNWMVGLYQGTETLQKQRIRVTHGIFMFWHIVEALVQPPERFPDLYAVMNAVLSCGIFGILFAYFVYRQMYYTVPASAYGMVEGKFKSQ</sequence>
<evidence type="ECO:0000256" key="1">
    <source>
        <dbReference type="ARBA" id="ARBA00004477"/>
    </source>
</evidence>
<comment type="similarity">
    <text evidence="3 10">Belongs to the ALG6/ALG8 glucosyltransferase family.</text>
</comment>
<keyword evidence="12" id="KW-1185">Reference proteome</keyword>
<keyword evidence="5 10" id="KW-0808">Transferase</keyword>
<feature type="transmembrane region" description="Helical" evidence="10">
    <location>
        <begin position="20"/>
        <end position="44"/>
    </location>
</feature>
<evidence type="ECO:0000256" key="5">
    <source>
        <dbReference type="ARBA" id="ARBA00022679"/>
    </source>
</evidence>
<evidence type="ECO:0000256" key="6">
    <source>
        <dbReference type="ARBA" id="ARBA00022692"/>
    </source>
</evidence>
<evidence type="ECO:0000313" key="11">
    <source>
        <dbReference type="EMBL" id="ORZ03455.1"/>
    </source>
</evidence>
<dbReference type="InParanoid" id="A0A1X2HV32"/>
<evidence type="ECO:0000256" key="9">
    <source>
        <dbReference type="ARBA" id="ARBA00023136"/>
    </source>
</evidence>
<dbReference type="UniPathway" id="UPA00378"/>
<organism evidence="11 12">
    <name type="scientific">Syncephalastrum racemosum</name>
    <name type="common">Filamentous fungus</name>
    <dbReference type="NCBI Taxonomy" id="13706"/>
    <lineage>
        <taxon>Eukaryota</taxon>
        <taxon>Fungi</taxon>
        <taxon>Fungi incertae sedis</taxon>
        <taxon>Mucoromycota</taxon>
        <taxon>Mucoromycotina</taxon>
        <taxon>Mucoromycetes</taxon>
        <taxon>Mucorales</taxon>
        <taxon>Syncephalastraceae</taxon>
        <taxon>Syncephalastrum</taxon>
    </lineage>
</organism>
<evidence type="ECO:0000313" key="12">
    <source>
        <dbReference type="Proteomes" id="UP000242180"/>
    </source>
</evidence>
<dbReference type="GO" id="GO:0005789">
    <property type="term" value="C:endoplasmic reticulum membrane"/>
    <property type="evidence" value="ECO:0007669"/>
    <property type="project" value="UniProtKB-SubCell"/>
</dbReference>
<dbReference type="AlphaFoldDB" id="A0A1X2HV32"/>
<evidence type="ECO:0000256" key="10">
    <source>
        <dbReference type="RuleBase" id="RU363110"/>
    </source>
</evidence>
<evidence type="ECO:0000256" key="2">
    <source>
        <dbReference type="ARBA" id="ARBA00004922"/>
    </source>
</evidence>
<feature type="transmembrane region" description="Helical" evidence="10">
    <location>
        <begin position="398"/>
        <end position="416"/>
    </location>
</feature>
<reference evidence="11 12" key="1">
    <citation type="submission" date="2016-07" db="EMBL/GenBank/DDBJ databases">
        <title>Pervasive Adenine N6-methylation of Active Genes in Fungi.</title>
        <authorList>
            <consortium name="DOE Joint Genome Institute"/>
            <person name="Mondo S.J."/>
            <person name="Dannebaum R.O."/>
            <person name="Kuo R.C."/>
            <person name="Labutti K."/>
            <person name="Haridas S."/>
            <person name="Kuo A."/>
            <person name="Salamov A."/>
            <person name="Ahrendt S.R."/>
            <person name="Lipzen A."/>
            <person name="Sullivan W."/>
            <person name="Andreopoulos W.B."/>
            <person name="Clum A."/>
            <person name="Lindquist E."/>
            <person name="Daum C."/>
            <person name="Ramamoorthy G.K."/>
            <person name="Gryganskyi A."/>
            <person name="Culley D."/>
            <person name="Magnuson J.K."/>
            <person name="James T.Y."/>
            <person name="O'Malley M.A."/>
            <person name="Stajich J.E."/>
            <person name="Spatafora J.W."/>
            <person name="Visel A."/>
            <person name="Grigoriev I.V."/>
        </authorList>
    </citation>
    <scope>NUCLEOTIDE SEQUENCE [LARGE SCALE GENOMIC DNA]</scope>
    <source>
        <strain evidence="11 12">NRRL 2496</strain>
    </source>
</reference>
<dbReference type="OMA" id="RVYMRAT"/>
<feature type="transmembrane region" description="Helical" evidence="10">
    <location>
        <begin position="452"/>
        <end position="474"/>
    </location>
</feature>
<feature type="transmembrane region" description="Helical" evidence="10">
    <location>
        <begin position="302"/>
        <end position="324"/>
    </location>
</feature>
<accession>A0A1X2HV32</accession>
<name>A0A1X2HV32_SYNRA</name>
<dbReference type="EC" id="2.4.1.-" evidence="10"/>
<keyword evidence="6 10" id="KW-0812">Transmembrane</keyword>
<evidence type="ECO:0000256" key="8">
    <source>
        <dbReference type="ARBA" id="ARBA00022989"/>
    </source>
</evidence>
<dbReference type="GO" id="GO:0042281">
    <property type="term" value="F:dolichyl pyrophosphate Man9GlcNAc2 alpha-1,3-glucosyltransferase activity"/>
    <property type="evidence" value="ECO:0007669"/>
    <property type="project" value="EnsemblFungi"/>
</dbReference>
<dbReference type="GO" id="GO:0009060">
    <property type="term" value="P:aerobic respiration"/>
    <property type="evidence" value="ECO:0007669"/>
    <property type="project" value="EnsemblFungi"/>
</dbReference>
<dbReference type="EMBL" id="MCGN01000001">
    <property type="protein sequence ID" value="ORZ03455.1"/>
    <property type="molecule type" value="Genomic_DNA"/>
</dbReference>
<keyword evidence="8 10" id="KW-1133">Transmembrane helix</keyword>
<protein>
    <recommendedName>
        <fullName evidence="10">Alpha-1,3-glucosyltransferase</fullName>
        <ecNumber evidence="10">2.4.1.-</ecNumber>
    </recommendedName>
</protein>
<evidence type="ECO:0000256" key="4">
    <source>
        <dbReference type="ARBA" id="ARBA00022676"/>
    </source>
</evidence>
<feature type="transmembrane region" description="Helical" evidence="10">
    <location>
        <begin position="124"/>
        <end position="146"/>
    </location>
</feature>
<dbReference type="PANTHER" id="PTHR12413">
    <property type="entry name" value="DOLICHYL GLYCOSYLTRANSFERASE"/>
    <property type="match status" value="1"/>
</dbReference>
<dbReference type="PANTHER" id="PTHR12413:SF1">
    <property type="entry name" value="DOLICHYL PYROPHOSPHATE MAN9GLCNAC2 ALPHA-1,3-GLUCOSYLTRANSFERASE"/>
    <property type="match status" value="1"/>
</dbReference>
<dbReference type="OrthoDB" id="5589195at2759"/>
<evidence type="ECO:0000256" key="7">
    <source>
        <dbReference type="ARBA" id="ARBA00022824"/>
    </source>
</evidence>
<keyword evidence="7 10" id="KW-0256">Endoplasmic reticulum</keyword>
<keyword evidence="9 10" id="KW-0472">Membrane</keyword>
<dbReference type="Proteomes" id="UP000242180">
    <property type="component" value="Unassembled WGS sequence"/>
</dbReference>
<dbReference type="Pfam" id="PF03155">
    <property type="entry name" value="Alg6_Alg8"/>
    <property type="match status" value="1"/>
</dbReference>
<feature type="transmembrane region" description="Helical" evidence="10">
    <location>
        <begin position="200"/>
        <end position="229"/>
    </location>
</feature>
<feature type="transmembrane region" description="Helical" evidence="10">
    <location>
        <begin position="241"/>
        <end position="261"/>
    </location>
</feature>
<proteinExistence type="inferred from homology"/>
<feature type="transmembrane region" description="Helical" evidence="10">
    <location>
        <begin position="158"/>
        <end position="180"/>
    </location>
</feature>
<comment type="pathway">
    <text evidence="2 10">Protein modification; protein glycosylation.</text>
</comment>
<dbReference type="GO" id="GO:0018279">
    <property type="term" value="P:protein N-linked glycosylation via asparagine"/>
    <property type="evidence" value="ECO:0007669"/>
    <property type="project" value="EnsemblFungi"/>
</dbReference>
<keyword evidence="4 10" id="KW-0328">Glycosyltransferase</keyword>
<comment type="subcellular location">
    <subcellularLocation>
        <location evidence="1 10">Endoplasmic reticulum membrane</location>
        <topology evidence="1 10">Multi-pass membrane protein</topology>
    </subcellularLocation>
</comment>
<dbReference type="STRING" id="13706.A0A1X2HV32"/>